<dbReference type="SUPFAM" id="SSF55060">
    <property type="entry name" value="GHMP Kinase, C-terminal domain"/>
    <property type="match status" value="1"/>
</dbReference>
<evidence type="ECO:0000313" key="1">
    <source>
        <dbReference type="EMBL" id="GAG84973.1"/>
    </source>
</evidence>
<feature type="non-terminal residue" evidence="1">
    <location>
        <position position="116"/>
    </location>
</feature>
<dbReference type="Gene3D" id="3.30.230.120">
    <property type="match status" value="1"/>
</dbReference>
<protein>
    <submittedName>
        <fullName evidence="1">Uncharacterized protein</fullName>
    </submittedName>
</protein>
<gene>
    <name evidence="1" type="ORF">S01H4_28396</name>
</gene>
<accession>X1BLP5</accession>
<sequence>MKIEKLKISETFKQKIEENLILFYTEEPHNSGIMVKKQIDSYFKKREGSTFSLDKLKQIALSMRDNLISEDFEKFGELLSNDMNIKSEFNPYILTNYMKSLHKLVINNGGIGGRVA</sequence>
<proteinExistence type="predicted"/>
<reference evidence="1" key="1">
    <citation type="journal article" date="2014" name="Front. Microbiol.">
        <title>High frequency of phylogenetically diverse reductive dehalogenase-homologous genes in deep subseafloor sedimentary metagenomes.</title>
        <authorList>
            <person name="Kawai M."/>
            <person name="Futagami T."/>
            <person name="Toyoda A."/>
            <person name="Takaki Y."/>
            <person name="Nishi S."/>
            <person name="Hori S."/>
            <person name="Arai W."/>
            <person name="Tsubouchi T."/>
            <person name="Morono Y."/>
            <person name="Uchiyama I."/>
            <person name="Ito T."/>
            <person name="Fujiyama A."/>
            <person name="Inagaki F."/>
            <person name="Takami H."/>
        </authorList>
    </citation>
    <scope>NUCLEOTIDE SEQUENCE</scope>
    <source>
        <strain evidence="1">Expedition CK06-06</strain>
    </source>
</reference>
<name>X1BLP5_9ZZZZ</name>
<organism evidence="1">
    <name type="scientific">marine sediment metagenome</name>
    <dbReference type="NCBI Taxonomy" id="412755"/>
    <lineage>
        <taxon>unclassified sequences</taxon>
        <taxon>metagenomes</taxon>
        <taxon>ecological metagenomes</taxon>
    </lineage>
</organism>
<dbReference type="EMBL" id="BART01014112">
    <property type="protein sequence ID" value="GAG84973.1"/>
    <property type="molecule type" value="Genomic_DNA"/>
</dbReference>
<comment type="caution">
    <text evidence="1">The sequence shown here is derived from an EMBL/GenBank/DDBJ whole genome shotgun (WGS) entry which is preliminary data.</text>
</comment>
<dbReference type="InterPro" id="IPR036554">
    <property type="entry name" value="GHMP_kinase_C_sf"/>
</dbReference>
<dbReference type="AlphaFoldDB" id="X1BLP5"/>